<dbReference type="Pfam" id="PF04640">
    <property type="entry name" value="PLATZ"/>
    <property type="match status" value="1"/>
</dbReference>
<protein>
    <submittedName>
        <fullName evidence="1">Uncharacterized protein</fullName>
    </submittedName>
</protein>
<accession>A0A834GML6</accession>
<dbReference type="InterPro" id="IPR006734">
    <property type="entry name" value="PLATZ"/>
</dbReference>
<name>A0A834GML6_RHOSS</name>
<dbReference type="AlphaFoldDB" id="A0A834GML6"/>
<dbReference type="PANTHER" id="PTHR31065">
    <property type="entry name" value="PLATZ TRANSCRIPTION FACTOR FAMILY PROTEIN"/>
    <property type="match status" value="1"/>
</dbReference>
<proteinExistence type="predicted"/>
<reference evidence="1" key="1">
    <citation type="submission" date="2019-11" db="EMBL/GenBank/DDBJ databases">
        <authorList>
            <person name="Liu Y."/>
            <person name="Hou J."/>
            <person name="Li T.-Q."/>
            <person name="Guan C.-H."/>
            <person name="Wu X."/>
            <person name="Wu H.-Z."/>
            <person name="Ling F."/>
            <person name="Zhang R."/>
            <person name="Shi X.-G."/>
            <person name="Ren J.-P."/>
            <person name="Chen E.-F."/>
            <person name="Sun J.-M."/>
        </authorList>
    </citation>
    <scope>NUCLEOTIDE SEQUENCE</scope>
    <source>
        <strain evidence="1">Adult_tree_wgs_1</strain>
        <tissue evidence="1">Leaves</tissue>
    </source>
</reference>
<sequence length="242" mass="26811">MASSSLVQLLKGRTLAANNRRGHCGRMTARVGVRDVGSHAEHKVLKLYRHVYKDVVPLNEMKKHIDCSNIQDLLLKLNYANVMEDPGLSDTMPPNCVIMNAYRCNKQLVIALNPLPHSGSLTSEEAACDTCKRVLLHPNANRYCCIACKIITSREQLARKEKKEEAMNLQRLALFCASIPLLTSALKNLLLLCAPPDDQISNIAANSNREMAMVEGEVDDAAAASNAAAQKHFRRLQHLRMA</sequence>
<comment type="caution">
    <text evidence="1">The sequence shown here is derived from an EMBL/GenBank/DDBJ whole genome shotgun (WGS) entry which is preliminary data.</text>
</comment>
<keyword evidence="2" id="KW-1185">Reference proteome</keyword>
<evidence type="ECO:0000313" key="1">
    <source>
        <dbReference type="EMBL" id="KAF7134761.1"/>
    </source>
</evidence>
<dbReference type="OrthoDB" id="890219at2759"/>
<gene>
    <name evidence="1" type="ORF">RHSIM_Rhsim08G0019900</name>
</gene>
<dbReference type="Proteomes" id="UP000626092">
    <property type="component" value="Unassembled WGS sequence"/>
</dbReference>
<dbReference type="EMBL" id="WJXA01000008">
    <property type="protein sequence ID" value="KAF7134761.1"/>
    <property type="molecule type" value="Genomic_DNA"/>
</dbReference>
<evidence type="ECO:0000313" key="2">
    <source>
        <dbReference type="Proteomes" id="UP000626092"/>
    </source>
</evidence>
<organism evidence="1 2">
    <name type="scientific">Rhododendron simsii</name>
    <name type="common">Sims's rhododendron</name>
    <dbReference type="NCBI Taxonomy" id="118357"/>
    <lineage>
        <taxon>Eukaryota</taxon>
        <taxon>Viridiplantae</taxon>
        <taxon>Streptophyta</taxon>
        <taxon>Embryophyta</taxon>
        <taxon>Tracheophyta</taxon>
        <taxon>Spermatophyta</taxon>
        <taxon>Magnoliopsida</taxon>
        <taxon>eudicotyledons</taxon>
        <taxon>Gunneridae</taxon>
        <taxon>Pentapetalae</taxon>
        <taxon>asterids</taxon>
        <taxon>Ericales</taxon>
        <taxon>Ericaceae</taxon>
        <taxon>Ericoideae</taxon>
        <taxon>Rhodoreae</taxon>
        <taxon>Rhododendron</taxon>
    </lineage>
</organism>
<dbReference type="PANTHER" id="PTHR31065:SF9">
    <property type="entry name" value="TRANSCRIPTION FACTOR FAMILY PROTEIN, PUTATIVE-RELATED"/>
    <property type="match status" value="1"/>
</dbReference>